<comment type="similarity">
    <text evidence="3">Belongs to the NAD(P)-dependent epimerase/dehydratase family. dTDP-glucose dehydratase subfamily.</text>
</comment>
<dbReference type="InterPro" id="IPR016040">
    <property type="entry name" value="NAD(P)-bd_dom"/>
</dbReference>
<dbReference type="Gene3D" id="3.90.25.10">
    <property type="entry name" value="UDP-galactose 4-epimerase, domain 1"/>
    <property type="match status" value="1"/>
</dbReference>
<dbReference type="EC" id="4.2.1.46" evidence="4"/>
<dbReference type="InterPro" id="IPR036291">
    <property type="entry name" value="NAD(P)-bd_dom_sf"/>
</dbReference>
<evidence type="ECO:0000256" key="7">
    <source>
        <dbReference type="ARBA" id="ARBA00023239"/>
    </source>
</evidence>
<protein>
    <recommendedName>
        <fullName evidence="5">dTDP-glucose 4,6-dehydratase</fullName>
        <ecNumber evidence="4">4.2.1.46</ecNumber>
    </recommendedName>
</protein>
<evidence type="ECO:0000256" key="4">
    <source>
        <dbReference type="ARBA" id="ARBA00011990"/>
    </source>
</evidence>
<dbReference type="CDD" id="cd05246">
    <property type="entry name" value="dTDP_GD_SDR_e"/>
    <property type="match status" value="1"/>
</dbReference>
<evidence type="ECO:0000256" key="6">
    <source>
        <dbReference type="ARBA" id="ARBA00023027"/>
    </source>
</evidence>
<evidence type="ECO:0000313" key="9">
    <source>
        <dbReference type="EMBL" id="WAH38901.1"/>
    </source>
</evidence>
<sequence>MRRILVTGGAGFIGSNFCRYLMRTYTDIEVVNLDALTYAGNPSNLDGMTGPYQFIHGNICDAGTVRRALMGVHAVVHFAAESHVDRSIQSTAEFVHTNVEGTRVLLESACAVGIDKFVHVSTDEVYGSLGEQGVFRETSPIEPNSPYSASKAASDLLARAYFKTYGLPVCITRSSNNYGPYQHPEKLIPKLITYAIEGRKLPIYGDGTNVRDWMHVLDHCRAIDCVLQRGTPGEIYNVGASNEQSNVDIAKQILACLGLDESLIEYVPDRPGHDWRYAIDASKIMQELGWRPRVDFHRGLAETVEWYVQHGLVG</sequence>
<evidence type="ECO:0000256" key="5">
    <source>
        <dbReference type="ARBA" id="ARBA00016977"/>
    </source>
</evidence>
<dbReference type="Proteomes" id="UP001164803">
    <property type="component" value="Chromosome"/>
</dbReference>
<feature type="domain" description="NAD(P)-binding" evidence="8">
    <location>
        <begin position="5"/>
        <end position="303"/>
    </location>
</feature>
<evidence type="ECO:0000259" key="8">
    <source>
        <dbReference type="Pfam" id="PF16363"/>
    </source>
</evidence>
<dbReference type="GO" id="GO:0008460">
    <property type="term" value="F:dTDP-glucose 4,6-dehydratase activity"/>
    <property type="evidence" value="ECO:0007669"/>
    <property type="project" value="UniProtKB-EC"/>
</dbReference>
<dbReference type="EMBL" id="CP104064">
    <property type="protein sequence ID" value="WAH38901.1"/>
    <property type="molecule type" value="Genomic_DNA"/>
</dbReference>
<keyword evidence="6" id="KW-0520">NAD</keyword>
<evidence type="ECO:0000256" key="3">
    <source>
        <dbReference type="ARBA" id="ARBA00008178"/>
    </source>
</evidence>
<evidence type="ECO:0000313" key="10">
    <source>
        <dbReference type="Proteomes" id="UP001164803"/>
    </source>
</evidence>
<comment type="catalytic activity">
    <reaction evidence="1">
        <text>dTDP-alpha-D-glucose = dTDP-4-dehydro-6-deoxy-alpha-D-glucose + H2O</text>
        <dbReference type="Rhea" id="RHEA:17221"/>
        <dbReference type="ChEBI" id="CHEBI:15377"/>
        <dbReference type="ChEBI" id="CHEBI:57477"/>
        <dbReference type="ChEBI" id="CHEBI:57649"/>
        <dbReference type="EC" id="4.2.1.46"/>
    </reaction>
</comment>
<dbReference type="SUPFAM" id="SSF51735">
    <property type="entry name" value="NAD(P)-binding Rossmann-fold domains"/>
    <property type="match status" value="1"/>
</dbReference>
<proteinExistence type="inferred from homology"/>
<keyword evidence="10" id="KW-1185">Reference proteome</keyword>
<reference evidence="9" key="1">
    <citation type="submission" date="2022-08" db="EMBL/GenBank/DDBJ databases">
        <title>Alicyclobacillus dauci DSM2870, complete genome.</title>
        <authorList>
            <person name="Wang Q."/>
            <person name="Cai R."/>
            <person name="Wang Z."/>
        </authorList>
    </citation>
    <scope>NUCLEOTIDE SEQUENCE</scope>
    <source>
        <strain evidence="9">DSM 28700</strain>
    </source>
</reference>
<dbReference type="RefSeq" id="WP_268046510.1">
    <property type="nucleotide sequence ID" value="NZ_CP104064.1"/>
</dbReference>
<keyword evidence="7 9" id="KW-0456">Lyase</keyword>
<dbReference type="Pfam" id="PF16363">
    <property type="entry name" value="GDP_Man_Dehyd"/>
    <property type="match status" value="1"/>
</dbReference>
<comment type="cofactor">
    <cofactor evidence="2">
        <name>NAD(+)</name>
        <dbReference type="ChEBI" id="CHEBI:57540"/>
    </cofactor>
</comment>
<evidence type="ECO:0000256" key="2">
    <source>
        <dbReference type="ARBA" id="ARBA00001911"/>
    </source>
</evidence>
<evidence type="ECO:0000256" key="1">
    <source>
        <dbReference type="ARBA" id="ARBA00001539"/>
    </source>
</evidence>
<dbReference type="NCBIfam" id="TIGR01181">
    <property type="entry name" value="dTDP_gluc_dehyt"/>
    <property type="match status" value="1"/>
</dbReference>
<dbReference type="Gene3D" id="3.40.50.720">
    <property type="entry name" value="NAD(P)-binding Rossmann-like Domain"/>
    <property type="match status" value="1"/>
</dbReference>
<accession>A0ABY6Z9G3</accession>
<organism evidence="9 10">
    <name type="scientific">Alicyclobacillus dauci</name>
    <dbReference type="NCBI Taxonomy" id="1475485"/>
    <lineage>
        <taxon>Bacteria</taxon>
        <taxon>Bacillati</taxon>
        <taxon>Bacillota</taxon>
        <taxon>Bacilli</taxon>
        <taxon>Bacillales</taxon>
        <taxon>Alicyclobacillaceae</taxon>
        <taxon>Alicyclobacillus</taxon>
    </lineage>
</organism>
<dbReference type="InterPro" id="IPR005888">
    <property type="entry name" value="dTDP_Gluc_deHydtase"/>
</dbReference>
<gene>
    <name evidence="9" type="primary">rfbB</name>
    <name evidence="9" type="ORF">NZD86_10680</name>
</gene>
<dbReference type="PANTHER" id="PTHR43000">
    <property type="entry name" value="DTDP-D-GLUCOSE 4,6-DEHYDRATASE-RELATED"/>
    <property type="match status" value="1"/>
</dbReference>
<name>A0ABY6Z9G3_9BACL</name>